<name>A0A0R1H2Z4_9LACO</name>
<accession>A0A0R1H2Z4</accession>
<dbReference type="InterPro" id="IPR047960">
    <property type="entry name" value="Transpos_IS1380"/>
</dbReference>
<comment type="caution">
    <text evidence="2">The sequence shown here is derived from an EMBL/GenBank/DDBJ whole genome shotgun (WGS) entry which is preliminary data.</text>
</comment>
<evidence type="ECO:0000259" key="1">
    <source>
        <dbReference type="Pfam" id="PF13701"/>
    </source>
</evidence>
<dbReference type="OrthoDB" id="6627885at2"/>
<protein>
    <submittedName>
        <fullName evidence="2">Transposase DDE domain protein</fullName>
    </submittedName>
</protein>
<sequence>MATLPEKRVNFNPKLHISHTGGELSTDAGLVLVKELMAQLNFTTLAYQLVHFDDQRHYARYSNVSLLEQVVLQLIAGYPADLAATNLRNDPTFKLLLAQPQLASQPSLSRFWQRCDEQTITSLQTLNQALLDQAWTGAKQQQLILDIDSTHADTHGHQEKTAFNAHYGTTGYHPLVAFDGQTGHCLKAQLRPGNVYTSTDIAPFITPLLQHYHQVKPNADILVRGDSGFATPELYETCEANDTFYLIRLKANRRLNQLAERFVQISDEQNWTETEVHYYRASYQARSWPKPRQIYIKSTRPAGELLFQHEYLVSNLTSFVAEDAFQAYHQRGQMENYIKEAKAGFYLDKMTSSQFIPNYARMMLSVLAYNLVSLMRQLLPVQHQRLQVTTLRLWLFKVAGKLVTSGRQLYLKLSRHHVYQDLFYQLLARIQALQWG</sequence>
<dbReference type="SUPFAM" id="SSF53098">
    <property type="entry name" value="Ribonuclease H-like"/>
    <property type="match status" value="1"/>
</dbReference>
<dbReference type="InterPro" id="IPR025668">
    <property type="entry name" value="Tnp_DDE_dom"/>
</dbReference>
<dbReference type="Proteomes" id="UP000051461">
    <property type="component" value="Unassembled WGS sequence"/>
</dbReference>
<reference evidence="2 3" key="1">
    <citation type="journal article" date="2015" name="Genome Announc.">
        <title>Expanding the biotechnology potential of lactobacilli through comparative genomics of 213 strains and associated genera.</title>
        <authorList>
            <person name="Sun Z."/>
            <person name="Harris H.M."/>
            <person name="McCann A."/>
            <person name="Guo C."/>
            <person name="Argimon S."/>
            <person name="Zhang W."/>
            <person name="Yang X."/>
            <person name="Jeffery I.B."/>
            <person name="Cooney J.C."/>
            <person name="Kagawa T.F."/>
            <person name="Liu W."/>
            <person name="Song Y."/>
            <person name="Salvetti E."/>
            <person name="Wrobel A."/>
            <person name="Rasinkangas P."/>
            <person name="Parkhill J."/>
            <person name="Rea M.C."/>
            <person name="O'Sullivan O."/>
            <person name="Ritari J."/>
            <person name="Douillard F.P."/>
            <person name="Paul Ross R."/>
            <person name="Yang R."/>
            <person name="Briner A.E."/>
            <person name="Felis G.E."/>
            <person name="de Vos W.M."/>
            <person name="Barrangou R."/>
            <person name="Klaenhammer T.R."/>
            <person name="Caufield P.W."/>
            <person name="Cui Y."/>
            <person name="Zhang H."/>
            <person name="O'Toole P.W."/>
        </authorList>
    </citation>
    <scope>NUCLEOTIDE SEQUENCE [LARGE SCALE GENOMIC DNA]</scope>
    <source>
        <strain evidence="2 3">DSM 20003</strain>
    </source>
</reference>
<dbReference type="EMBL" id="AZDA01000008">
    <property type="protein sequence ID" value="KRK40584.1"/>
    <property type="molecule type" value="Genomic_DNA"/>
</dbReference>
<dbReference type="Pfam" id="PF13701">
    <property type="entry name" value="DDE_Tnp_1_4"/>
    <property type="match status" value="1"/>
</dbReference>
<feature type="domain" description="Transposase DDE" evidence="1">
    <location>
        <begin position="9"/>
        <end position="434"/>
    </location>
</feature>
<dbReference type="AlphaFoldDB" id="A0A0R1H2Z4"/>
<gene>
    <name evidence="2" type="ORF">FC07_GL000086</name>
</gene>
<dbReference type="PATRIC" id="fig|1423726.3.peg.92"/>
<organism evidence="2 3">
    <name type="scientific">Loigolactobacillus bifermentans DSM 20003</name>
    <dbReference type="NCBI Taxonomy" id="1423726"/>
    <lineage>
        <taxon>Bacteria</taxon>
        <taxon>Bacillati</taxon>
        <taxon>Bacillota</taxon>
        <taxon>Bacilli</taxon>
        <taxon>Lactobacillales</taxon>
        <taxon>Lactobacillaceae</taxon>
        <taxon>Loigolactobacillus</taxon>
    </lineage>
</organism>
<proteinExistence type="predicted"/>
<evidence type="ECO:0000313" key="3">
    <source>
        <dbReference type="Proteomes" id="UP000051461"/>
    </source>
</evidence>
<dbReference type="RefSeq" id="WP_057903464.1">
    <property type="nucleotide sequence ID" value="NZ_AZDA01000008.1"/>
</dbReference>
<dbReference type="NCBIfam" id="NF033539">
    <property type="entry name" value="transpos_IS1380"/>
    <property type="match status" value="1"/>
</dbReference>
<keyword evidence="3" id="KW-1185">Reference proteome</keyword>
<evidence type="ECO:0000313" key="2">
    <source>
        <dbReference type="EMBL" id="KRK40584.1"/>
    </source>
</evidence>
<dbReference type="InterPro" id="IPR012337">
    <property type="entry name" value="RNaseH-like_sf"/>
</dbReference>